<accession>A0A9Y2MUN7</accession>
<feature type="transmembrane region" description="Helical" evidence="1">
    <location>
        <begin position="140"/>
        <end position="159"/>
    </location>
</feature>
<feature type="transmembrane region" description="Helical" evidence="1">
    <location>
        <begin position="236"/>
        <end position="258"/>
    </location>
</feature>
<gene>
    <name evidence="2" type="ORF">QRX50_31890</name>
</gene>
<dbReference type="GO" id="GO:0016740">
    <property type="term" value="F:transferase activity"/>
    <property type="evidence" value="ECO:0007669"/>
    <property type="project" value="UniProtKB-KW"/>
</dbReference>
<feature type="transmembrane region" description="Helical" evidence="1">
    <location>
        <begin position="114"/>
        <end position="134"/>
    </location>
</feature>
<dbReference type="Proteomes" id="UP001236014">
    <property type="component" value="Chromosome"/>
</dbReference>
<sequence length="608" mass="61262">MAQQSWGITFPDRSPAPISRIRGDPAAAAGTRLLSLDLVLGLLALAGGLRVVYLTATTPPLPGEATTVAHTYALGHLTASGGSTTAGVSPFGQLQLAGYTMLSHAFDRAATPAAAVREAMVVAAVVTTVLLWLLARRLGLPRWAGLVAAVLLAVSPLAIGLQHVVVVEHLAVMWALAGLCLVASPAEDHSGPARHPLGQDLLGAGCLLAAVLTSPLTLLLLPAAGWLLLRRSAARAGLVAVVVNLGLGLAFGPLAAWARPALATGGELGLPRWLVFDPALTAVSVLALIAGLFVATVRPLAVSGLLPAGLLAVPGVPATAVLALLLPLTPLVAAGVAHAVVAAHHEPQHPRAPAWPGAGVAVGVVVLTAAFGLSWAHGFSALGPGPASPDPAVEARTWLQANAAGSRVLVDDATWTTLAAGGWPTGLLVTAAGANPPPGWAALTPPALARSSTVDSPDAAAVFGSGAGQVTVARLGPPVLTPDENGEKTARAHAGAALTRSGRVDCVPETRAVLSRGDLDPRLISTLAAFASQQPVRVAAFPPVPGEDAAGQPRRQVLVTGADDAATRFYAGQRAVFRPASVERTAGGVLVTYPPFAPSGLLTSFTAP</sequence>
<keyword evidence="1" id="KW-0812">Transmembrane</keyword>
<evidence type="ECO:0000313" key="2">
    <source>
        <dbReference type="EMBL" id="WIX76059.1"/>
    </source>
</evidence>
<name>A0A9Y2MUN7_9PSEU</name>
<keyword evidence="1" id="KW-1133">Transmembrane helix</keyword>
<dbReference type="EMBL" id="CP127294">
    <property type="protein sequence ID" value="WIX76059.1"/>
    <property type="molecule type" value="Genomic_DNA"/>
</dbReference>
<feature type="transmembrane region" description="Helical" evidence="1">
    <location>
        <begin position="309"/>
        <end position="334"/>
    </location>
</feature>
<keyword evidence="3" id="KW-1185">Reference proteome</keyword>
<keyword evidence="1" id="KW-0472">Membrane</keyword>
<evidence type="ECO:0000313" key="3">
    <source>
        <dbReference type="Proteomes" id="UP001236014"/>
    </source>
</evidence>
<protein>
    <submittedName>
        <fullName evidence="2">Glycosyl transferase</fullName>
    </submittedName>
</protein>
<dbReference type="AlphaFoldDB" id="A0A9Y2MUN7"/>
<evidence type="ECO:0000256" key="1">
    <source>
        <dbReference type="SAM" id="Phobius"/>
    </source>
</evidence>
<feature type="transmembrane region" description="Helical" evidence="1">
    <location>
        <begin position="278"/>
        <end position="297"/>
    </location>
</feature>
<dbReference type="RefSeq" id="WP_285966820.1">
    <property type="nucleotide sequence ID" value="NZ_CP127294.1"/>
</dbReference>
<feature type="transmembrane region" description="Helical" evidence="1">
    <location>
        <begin position="201"/>
        <end position="229"/>
    </location>
</feature>
<keyword evidence="2" id="KW-0808">Transferase</keyword>
<dbReference type="KEGG" id="acab:QRX50_31890"/>
<proteinExistence type="predicted"/>
<reference evidence="2 3" key="1">
    <citation type="submission" date="2023-06" db="EMBL/GenBank/DDBJ databases">
        <authorList>
            <person name="Oyuntsetseg B."/>
            <person name="Kim S.B."/>
        </authorList>
    </citation>
    <scope>NUCLEOTIDE SEQUENCE [LARGE SCALE GENOMIC DNA]</scope>
    <source>
        <strain evidence="2 3">2-15</strain>
    </source>
</reference>
<organism evidence="2 3">
    <name type="scientific">Amycolatopsis carbonis</name>
    <dbReference type="NCBI Taxonomy" id="715471"/>
    <lineage>
        <taxon>Bacteria</taxon>
        <taxon>Bacillati</taxon>
        <taxon>Actinomycetota</taxon>
        <taxon>Actinomycetes</taxon>
        <taxon>Pseudonocardiales</taxon>
        <taxon>Pseudonocardiaceae</taxon>
        <taxon>Amycolatopsis</taxon>
    </lineage>
</organism>